<dbReference type="EMBL" id="JFKA01000001">
    <property type="protein sequence ID" value="OSQ40373.1"/>
    <property type="molecule type" value="Genomic_DNA"/>
</dbReference>
<proteinExistence type="predicted"/>
<dbReference type="SUPFAM" id="SSF53335">
    <property type="entry name" value="S-adenosyl-L-methionine-dependent methyltransferases"/>
    <property type="match status" value="1"/>
</dbReference>
<gene>
    <name evidence="1" type="ORF">TMES_00685</name>
</gene>
<dbReference type="Gene3D" id="3.40.50.150">
    <property type="entry name" value="Vaccinia Virus protein VP39"/>
    <property type="match status" value="1"/>
</dbReference>
<evidence type="ECO:0000313" key="2">
    <source>
        <dbReference type="Proteomes" id="UP000193391"/>
    </source>
</evidence>
<keyword evidence="2" id="KW-1185">Reference proteome</keyword>
<dbReference type="InterPro" id="IPR029063">
    <property type="entry name" value="SAM-dependent_MTases_sf"/>
</dbReference>
<dbReference type="FunFam" id="3.40.50.150:FF:000346">
    <property type="entry name" value="Phospholipid N-methyltransferase"/>
    <property type="match status" value="1"/>
</dbReference>
<comment type="caution">
    <text evidence="1">The sequence shown here is derived from an EMBL/GenBank/DDBJ whole genome shotgun (WGS) entry which is preliminary data.</text>
</comment>
<accession>A0A1Y2L4G7</accession>
<dbReference type="AlphaFoldDB" id="A0A1Y2L4G7"/>
<sequence>MENAMSDLLPFLRAWVSDPRRVAAISPSGSALTELMTREVNPQHGPVLELGPGTGVFTRALLARGFDQQDLTLIEAGKDFAHTLANRFPDARVVCMDATRLGKANLYPEHNLGTVISGLPLLSMNARQVMGILGGAFRYARPGGYFYQFTYGPRCPVHPNILNRLGLKATRVGHTMRNVPPSSVYRLSRIDDTWFG</sequence>
<dbReference type="CDD" id="cd02440">
    <property type="entry name" value="AdoMet_MTases"/>
    <property type="match status" value="1"/>
</dbReference>
<dbReference type="Proteomes" id="UP000193391">
    <property type="component" value="Unassembled WGS sequence"/>
</dbReference>
<reference evidence="1 2" key="1">
    <citation type="submission" date="2014-03" db="EMBL/GenBank/DDBJ databases">
        <title>The draft genome sequence of Thalassospira mesophila JCM 18969.</title>
        <authorList>
            <person name="Lai Q."/>
            <person name="Shao Z."/>
        </authorList>
    </citation>
    <scope>NUCLEOTIDE SEQUENCE [LARGE SCALE GENOMIC DNA]</scope>
    <source>
        <strain evidence="1 2">JCM 18969</strain>
    </source>
</reference>
<organism evidence="1 2">
    <name type="scientific">Thalassospira mesophila</name>
    <dbReference type="NCBI Taxonomy" id="1293891"/>
    <lineage>
        <taxon>Bacteria</taxon>
        <taxon>Pseudomonadati</taxon>
        <taxon>Pseudomonadota</taxon>
        <taxon>Alphaproteobacteria</taxon>
        <taxon>Rhodospirillales</taxon>
        <taxon>Thalassospiraceae</taxon>
        <taxon>Thalassospira</taxon>
    </lineage>
</organism>
<protein>
    <submittedName>
        <fullName evidence="1">Uncharacterized protein</fullName>
    </submittedName>
</protein>
<evidence type="ECO:0000313" key="1">
    <source>
        <dbReference type="EMBL" id="OSQ40373.1"/>
    </source>
</evidence>
<name>A0A1Y2L4G7_9PROT</name>
<dbReference type="STRING" id="1293891.TMES_00685"/>